<evidence type="ECO:0000313" key="4">
    <source>
        <dbReference type="Xenbase" id="XB-GENE-29081711"/>
    </source>
</evidence>
<dbReference type="AGR" id="Xenbase:XB-GENE-29081711"/>
<dbReference type="GeneID" id="100493447"/>
<dbReference type="Proteomes" id="UP000008143">
    <property type="component" value="Chromosome 4"/>
</dbReference>
<dbReference type="OMA" id="WEINAIT"/>
<dbReference type="SUPFAM" id="SSF49842">
    <property type="entry name" value="TNF-like"/>
    <property type="match status" value="1"/>
</dbReference>
<reference evidence="3" key="1">
    <citation type="submission" date="2025-08" db="UniProtKB">
        <authorList>
            <consortium name="RefSeq"/>
        </authorList>
    </citation>
    <scope>IDENTIFICATION</scope>
    <source>
        <strain evidence="3">Nigerian</strain>
        <tissue evidence="3">Liver and blood</tissue>
    </source>
</reference>
<dbReference type="AlphaFoldDB" id="A0A8J0QP93"/>
<gene>
    <name evidence="3 4" type="primary">LOC100493447</name>
</gene>
<dbReference type="InterPro" id="IPR008983">
    <property type="entry name" value="Tumour_necrosis_fac-like_dom"/>
</dbReference>
<dbReference type="RefSeq" id="XP_002934216.2">
    <property type="nucleotide sequence ID" value="XM_002934170.4"/>
</dbReference>
<sequence length="204" mass="22824">MEHTVFMPTPQRPQAASKSKWSIFHICTICTFVLSVAVLAFCLAFHQAKYLTVCSSKAKWAPDSNTWLWRPKKCSLEWLKANNSTVEINITGFYMIHIQVSYSVSLQNGMVPKSQIELKVLCDGSSQKNIIREVFFTDAANQKKIVTLDASALLMKGNKIQLHIEGHTNAILVHDSLTFWEINAITGPEIGPSGHCTADKLESR</sequence>
<evidence type="ECO:0000256" key="1">
    <source>
        <dbReference type="SAM" id="Phobius"/>
    </source>
</evidence>
<keyword evidence="1" id="KW-0472">Membrane</keyword>
<dbReference type="Xenbase" id="XB-GENE-29081711">
    <property type="gene designation" value="LOC100493447"/>
</dbReference>
<accession>A0A8J0QP93</accession>
<dbReference type="Gene3D" id="2.60.120.40">
    <property type="match status" value="1"/>
</dbReference>
<keyword evidence="1" id="KW-1133">Transmembrane helix</keyword>
<organism evidence="2 3">
    <name type="scientific">Xenopus tropicalis</name>
    <name type="common">Western clawed frog</name>
    <name type="synonym">Silurana tropicalis</name>
    <dbReference type="NCBI Taxonomy" id="8364"/>
    <lineage>
        <taxon>Eukaryota</taxon>
        <taxon>Metazoa</taxon>
        <taxon>Chordata</taxon>
        <taxon>Craniata</taxon>
        <taxon>Vertebrata</taxon>
        <taxon>Euteleostomi</taxon>
        <taxon>Amphibia</taxon>
        <taxon>Batrachia</taxon>
        <taxon>Anura</taxon>
        <taxon>Pipoidea</taxon>
        <taxon>Pipidae</taxon>
        <taxon>Xenopodinae</taxon>
        <taxon>Xenopus</taxon>
        <taxon>Silurana</taxon>
    </lineage>
</organism>
<dbReference type="OrthoDB" id="10367090at2759"/>
<proteinExistence type="predicted"/>
<evidence type="ECO:0000313" key="3">
    <source>
        <dbReference type="RefSeq" id="XP_002934216.2"/>
    </source>
</evidence>
<dbReference type="KEGG" id="xtr:100493447"/>
<evidence type="ECO:0000313" key="2">
    <source>
        <dbReference type="Proteomes" id="UP000008143"/>
    </source>
</evidence>
<keyword evidence="2" id="KW-1185">Reference proteome</keyword>
<name>A0A8J0QP93_XENTR</name>
<keyword evidence="1" id="KW-0812">Transmembrane</keyword>
<feature type="transmembrane region" description="Helical" evidence="1">
    <location>
        <begin position="21"/>
        <end position="46"/>
    </location>
</feature>
<protein>
    <submittedName>
        <fullName evidence="3">Uncharacterized protein LOC100493447</fullName>
    </submittedName>
</protein>